<protein>
    <recommendedName>
        <fullName evidence="2">Homoserine O-acetyltransferase</fullName>
        <shortName evidence="2">HAT</shortName>
        <ecNumber evidence="2">2.3.1.31</ecNumber>
    </recommendedName>
    <alternativeName>
        <fullName evidence="2">Homoserine transacetylase</fullName>
        <shortName evidence="2">HTA</shortName>
    </alternativeName>
</protein>
<accession>A0A7H0JZZ3</accession>
<evidence type="ECO:0000313" key="6">
    <source>
        <dbReference type="EMBL" id="QNP90609.1"/>
    </source>
</evidence>
<dbReference type="UniPathway" id="UPA00051">
    <property type="reaction ID" value="UER00074"/>
</dbReference>
<dbReference type="HAMAP" id="MF_00296">
    <property type="entry name" value="MetX_acyltransf"/>
    <property type="match status" value="1"/>
</dbReference>
<feature type="active site" evidence="2 3">
    <location>
        <position position="320"/>
    </location>
</feature>
<feature type="binding site" evidence="2">
    <location>
        <position position="351"/>
    </location>
    <ligand>
        <name>substrate</name>
    </ligand>
</feature>
<feature type="binding site" evidence="2">
    <location>
        <position position="222"/>
    </location>
    <ligand>
        <name>substrate</name>
    </ligand>
</feature>
<organism evidence="6 7">
    <name type="scientific">Corynebacterium lujinxingii</name>
    <dbReference type="NCBI Taxonomy" id="2763010"/>
    <lineage>
        <taxon>Bacteria</taxon>
        <taxon>Bacillati</taxon>
        <taxon>Actinomycetota</taxon>
        <taxon>Actinomycetes</taxon>
        <taxon>Mycobacteriales</taxon>
        <taxon>Corynebacteriaceae</taxon>
        <taxon>Corynebacterium</taxon>
    </lineage>
</organism>
<dbReference type="GO" id="GO:0005737">
    <property type="term" value="C:cytoplasm"/>
    <property type="evidence" value="ECO:0007669"/>
    <property type="project" value="UniProtKB-SubCell"/>
</dbReference>
<name>A0A7H0JZZ3_9CORY</name>
<dbReference type="EC" id="2.3.1.31" evidence="2"/>
<dbReference type="PANTHER" id="PTHR32268:SF11">
    <property type="entry name" value="HOMOSERINE O-ACETYLTRANSFERASE"/>
    <property type="match status" value="1"/>
</dbReference>
<dbReference type="GO" id="GO:0009086">
    <property type="term" value="P:methionine biosynthetic process"/>
    <property type="evidence" value="ECO:0007669"/>
    <property type="project" value="UniProtKB-UniRule"/>
</dbReference>
<sequence length="389" mass="41981">MANHNHPYPPVELAPEGQLATVAIGDLATEAGAVVVDTHIAYRRWGTPKGDLDGKNNIIIVEHALTGGTEANDWWCEAIGPGKALDTDEWCVICTNALGSCYGSTGPASEHPDGGVWGSRFPAVSIRDMVHAEHAFLDALGIGRVHAIIGGSMGGARVLEWTLLYPEQVDYALVLAVSARASAWQIGIQTAQITSITQDPDWQGGDYHGSGRTPDAGLAAARRIAHLTYRGELEIDERFGTSSQSGENPLGAFREDGQRFAVQSYLEHQGTKLTKRFDAASYVILTEALNRHDLGRGRGGLNKALASSTVPTMIVGVDTDILYPYHQQEHLSRNLGNLLAMAKLSSPVGHDAFLVEARQMDRILRNFITLTHETPSAREVAAERGAYDI</sequence>
<comment type="function">
    <text evidence="2">Transfers an acetyl group from acetyl-CoA to L-homoserine, forming acetyl-L-homoserine.</text>
</comment>
<dbReference type="NCBIfam" id="NF001209">
    <property type="entry name" value="PRK00175.1"/>
    <property type="match status" value="1"/>
</dbReference>
<comment type="subunit">
    <text evidence="2">Homodimer.</text>
</comment>
<keyword evidence="2" id="KW-0028">Amino-acid biosynthesis</keyword>
<dbReference type="InterPro" id="IPR008220">
    <property type="entry name" value="HAT_MetX-like"/>
</dbReference>
<dbReference type="KEGG" id="cluj:IAU68_02130"/>
<keyword evidence="2" id="KW-0963">Cytoplasm</keyword>
<evidence type="ECO:0000256" key="1">
    <source>
        <dbReference type="ARBA" id="ARBA00022679"/>
    </source>
</evidence>
<comment type="pathway">
    <text evidence="2">Amino-acid biosynthesis; L-methionine biosynthesis via de novo pathway; O-acetyl-L-homoserine from L-homoserine: step 1/1.</text>
</comment>
<dbReference type="PIRSF" id="PIRSF000443">
    <property type="entry name" value="Homoser_Ac_trans"/>
    <property type="match status" value="1"/>
</dbReference>
<feature type="domain" description="AB hydrolase-1" evidence="4">
    <location>
        <begin position="58"/>
        <end position="356"/>
    </location>
</feature>
<dbReference type="Proteomes" id="UP000516235">
    <property type="component" value="Chromosome"/>
</dbReference>
<evidence type="ECO:0000259" key="4">
    <source>
        <dbReference type="Pfam" id="PF00561"/>
    </source>
</evidence>
<evidence type="ECO:0000313" key="8">
    <source>
        <dbReference type="Proteomes" id="UP000642876"/>
    </source>
</evidence>
<comment type="similarity">
    <text evidence="2">Belongs to the AB hydrolase superfamily. MetX family.</text>
</comment>
<dbReference type="GO" id="GO:0004414">
    <property type="term" value="F:homoserine O-acetyltransferase activity"/>
    <property type="evidence" value="ECO:0007669"/>
    <property type="project" value="UniProtKB-UniRule"/>
</dbReference>
<feature type="active site" description="Nucleophile" evidence="2 3">
    <location>
        <position position="152"/>
    </location>
</feature>
<keyword evidence="1 2" id="KW-0808">Transferase</keyword>
<dbReference type="AlphaFoldDB" id="A0A7H0JZZ3"/>
<keyword evidence="8" id="KW-1185">Reference proteome</keyword>
<evidence type="ECO:0000256" key="2">
    <source>
        <dbReference type="HAMAP-Rule" id="MF_00296"/>
    </source>
</evidence>
<comment type="subcellular location">
    <subcellularLocation>
        <location evidence="2">Cytoplasm</location>
    </subcellularLocation>
</comment>
<keyword evidence="2 6" id="KW-0012">Acyltransferase</keyword>
<dbReference type="Proteomes" id="UP000642876">
    <property type="component" value="Unassembled WGS sequence"/>
</dbReference>
<evidence type="ECO:0000256" key="3">
    <source>
        <dbReference type="PIRSR" id="PIRSR000443-1"/>
    </source>
</evidence>
<dbReference type="Gene3D" id="3.40.50.1820">
    <property type="entry name" value="alpha/beta hydrolase"/>
    <property type="match status" value="1"/>
</dbReference>
<dbReference type="InterPro" id="IPR029058">
    <property type="entry name" value="AB_hydrolase_fold"/>
</dbReference>
<gene>
    <name evidence="2" type="primary">metXA</name>
    <name evidence="5" type="ORF">H7348_06935</name>
    <name evidence="6" type="ORF">IAU68_02130</name>
</gene>
<dbReference type="PANTHER" id="PTHR32268">
    <property type="entry name" value="HOMOSERINE O-ACETYLTRANSFERASE"/>
    <property type="match status" value="1"/>
</dbReference>
<evidence type="ECO:0000313" key="5">
    <source>
        <dbReference type="EMBL" id="MBC3179043.1"/>
    </source>
</evidence>
<proteinExistence type="inferred from homology"/>
<comment type="catalytic activity">
    <reaction evidence="2">
        <text>L-homoserine + acetyl-CoA = O-acetyl-L-homoserine + CoA</text>
        <dbReference type="Rhea" id="RHEA:13701"/>
        <dbReference type="ChEBI" id="CHEBI:57287"/>
        <dbReference type="ChEBI" id="CHEBI:57288"/>
        <dbReference type="ChEBI" id="CHEBI:57476"/>
        <dbReference type="ChEBI" id="CHEBI:57716"/>
        <dbReference type="EC" id="2.3.1.31"/>
    </reaction>
</comment>
<dbReference type="RefSeq" id="WP_171194269.1">
    <property type="nucleotide sequence ID" value="NZ_CP061032.1"/>
</dbReference>
<comment type="caution">
    <text evidence="2">Lacks conserved residue(s) required for the propagation of feature annotation.</text>
</comment>
<dbReference type="EMBL" id="CP061032">
    <property type="protein sequence ID" value="QNP90609.1"/>
    <property type="molecule type" value="Genomic_DNA"/>
</dbReference>
<dbReference type="NCBIfam" id="TIGR01392">
    <property type="entry name" value="homoserO_Ac_trn"/>
    <property type="match status" value="1"/>
</dbReference>
<reference evidence="7 8" key="1">
    <citation type="submission" date="2020-08" db="EMBL/GenBank/DDBJ databases">
        <title>novel species in genus Corynebacterium.</title>
        <authorList>
            <person name="Zhang G."/>
        </authorList>
    </citation>
    <scope>NUCLEOTIDE SEQUENCE [LARGE SCALE GENOMIC DNA]</scope>
    <source>
        <strain evidence="6">Zg-917</strain>
        <strain evidence="7 8">zg-917</strain>
    </source>
</reference>
<dbReference type="SUPFAM" id="SSF53474">
    <property type="entry name" value="alpha/beta-Hydrolases"/>
    <property type="match status" value="1"/>
</dbReference>
<keyword evidence="2" id="KW-0486">Methionine biosynthesis</keyword>
<dbReference type="Pfam" id="PF00561">
    <property type="entry name" value="Abhydrolase_1"/>
    <property type="match status" value="1"/>
</dbReference>
<feature type="active site" evidence="2 3">
    <location>
        <position position="350"/>
    </location>
</feature>
<dbReference type="InterPro" id="IPR000073">
    <property type="entry name" value="AB_hydrolase_1"/>
</dbReference>
<dbReference type="GO" id="GO:0009092">
    <property type="term" value="P:homoserine metabolic process"/>
    <property type="evidence" value="ECO:0007669"/>
    <property type="project" value="TreeGrafter"/>
</dbReference>
<evidence type="ECO:0000313" key="7">
    <source>
        <dbReference type="Proteomes" id="UP000516235"/>
    </source>
</evidence>
<dbReference type="EMBL" id="JACMYE010000005">
    <property type="protein sequence ID" value="MBC3179043.1"/>
    <property type="molecule type" value="Genomic_DNA"/>
</dbReference>